<gene>
    <name evidence="10" type="ORF">U9M48_034196</name>
</gene>
<comment type="similarity">
    <text evidence="2 7">Belongs to the iron/ascorbate-dependent oxidoreductase family.</text>
</comment>
<evidence type="ECO:0000256" key="2">
    <source>
        <dbReference type="ARBA" id="ARBA00008056"/>
    </source>
</evidence>
<evidence type="ECO:0000256" key="4">
    <source>
        <dbReference type="ARBA" id="ARBA00022896"/>
    </source>
</evidence>
<keyword evidence="3 7" id="KW-0479">Metal-binding</keyword>
<dbReference type="Pfam" id="PF03171">
    <property type="entry name" value="2OG-FeII_Oxy"/>
    <property type="match status" value="1"/>
</dbReference>
<evidence type="ECO:0000256" key="5">
    <source>
        <dbReference type="ARBA" id="ARBA00023002"/>
    </source>
</evidence>
<accession>A0AAQ3X6L2</accession>
<dbReference type="EMBL" id="CP144751">
    <property type="protein sequence ID" value="WVZ87583.1"/>
    <property type="molecule type" value="Genomic_DNA"/>
</dbReference>
<sequence length="349" mass="38860">ALCAHENPLGSSNISKTSAVTSANMSDLSRTVPQEQLPSQDLHPSPTPVINLGHLSLDSVTRSGVVNDIAKACRDLGYFQVINHGISQSVMDCAVKAASDFFKLPSEIKEKFASEDLRQPVRYDTSSKDSISMSRAFLKLYAHPLSDWIQYWPQQPPIYREYMEIYAVEARRVALQLMEAILEALGLGKEYLNEKFQEGSQLLSVNCYPKASQGAMTIGLAPHSDYGFLTILLTSCRGLEVVDRSSNSWRTVQQLPHALHVHVGDHMEVLSNGLIKTVVHRAILNSEEARISIASIHGFALDEKVTCAKELVDEQNPQKYKESSLSDFLDHLAANMDNKQRNFLESLKM</sequence>
<evidence type="ECO:0000313" key="10">
    <source>
        <dbReference type="EMBL" id="WVZ87583.1"/>
    </source>
</evidence>
<keyword evidence="5 7" id="KW-0560">Oxidoreductase</keyword>
<feature type="region of interest" description="Disordered" evidence="8">
    <location>
        <begin position="1"/>
        <end position="43"/>
    </location>
</feature>
<protein>
    <recommendedName>
        <fullName evidence="9">Fe2OG dioxygenase domain-containing protein</fullName>
    </recommendedName>
</protein>
<keyword evidence="11" id="KW-1185">Reference proteome</keyword>
<dbReference type="GO" id="GO:0016491">
    <property type="term" value="F:oxidoreductase activity"/>
    <property type="evidence" value="ECO:0007669"/>
    <property type="project" value="UniProtKB-KW"/>
</dbReference>
<dbReference type="InterPro" id="IPR027443">
    <property type="entry name" value="IPNS-like_sf"/>
</dbReference>
<evidence type="ECO:0000313" key="11">
    <source>
        <dbReference type="Proteomes" id="UP001341281"/>
    </source>
</evidence>
<feature type="domain" description="Fe2OG dioxygenase" evidence="9">
    <location>
        <begin position="198"/>
        <end position="299"/>
    </location>
</feature>
<feature type="compositionally biased region" description="Polar residues" evidence="8">
    <location>
        <begin position="9"/>
        <end position="39"/>
    </location>
</feature>
<dbReference type="GO" id="GO:0046872">
    <property type="term" value="F:metal ion binding"/>
    <property type="evidence" value="ECO:0007669"/>
    <property type="project" value="UniProtKB-KW"/>
</dbReference>
<evidence type="ECO:0000256" key="1">
    <source>
        <dbReference type="ARBA" id="ARBA00001961"/>
    </source>
</evidence>
<evidence type="ECO:0000256" key="7">
    <source>
        <dbReference type="RuleBase" id="RU003682"/>
    </source>
</evidence>
<dbReference type="Proteomes" id="UP001341281">
    <property type="component" value="Chromosome 07"/>
</dbReference>
<organism evidence="10 11">
    <name type="scientific">Paspalum notatum var. saurae</name>
    <dbReference type="NCBI Taxonomy" id="547442"/>
    <lineage>
        <taxon>Eukaryota</taxon>
        <taxon>Viridiplantae</taxon>
        <taxon>Streptophyta</taxon>
        <taxon>Embryophyta</taxon>
        <taxon>Tracheophyta</taxon>
        <taxon>Spermatophyta</taxon>
        <taxon>Magnoliopsida</taxon>
        <taxon>Liliopsida</taxon>
        <taxon>Poales</taxon>
        <taxon>Poaceae</taxon>
        <taxon>PACMAD clade</taxon>
        <taxon>Panicoideae</taxon>
        <taxon>Andropogonodae</taxon>
        <taxon>Paspaleae</taxon>
        <taxon>Paspalinae</taxon>
        <taxon>Paspalum</taxon>
    </lineage>
</organism>
<comment type="cofactor">
    <cofactor evidence="1">
        <name>L-ascorbate</name>
        <dbReference type="ChEBI" id="CHEBI:38290"/>
    </cofactor>
</comment>
<dbReference type="Gene3D" id="2.60.120.330">
    <property type="entry name" value="B-lactam Antibiotic, Isopenicillin N Synthase, Chain"/>
    <property type="match status" value="1"/>
</dbReference>
<dbReference type="InterPro" id="IPR050295">
    <property type="entry name" value="Plant_2OG-oxidoreductases"/>
</dbReference>
<dbReference type="PROSITE" id="PS51471">
    <property type="entry name" value="FE2OG_OXY"/>
    <property type="match status" value="1"/>
</dbReference>
<evidence type="ECO:0000256" key="6">
    <source>
        <dbReference type="ARBA" id="ARBA00023004"/>
    </source>
</evidence>
<dbReference type="InterPro" id="IPR005123">
    <property type="entry name" value="Oxoglu/Fe-dep_dioxygenase_dom"/>
</dbReference>
<proteinExistence type="inferred from homology"/>
<keyword evidence="6 7" id="KW-0408">Iron</keyword>
<evidence type="ECO:0000256" key="8">
    <source>
        <dbReference type="SAM" id="MobiDB-lite"/>
    </source>
</evidence>
<evidence type="ECO:0000256" key="3">
    <source>
        <dbReference type="ARBA" id="ARBA00022723"/>
    </source>
</evidence>
<dbReference type="InterPro" id="IPR026992">
    <property type="entry name" value="DIOX_N"/>
</dbReference>
<evidence type="ECO:0000259" key="9">
    <source>
        <dbReference type="PROSITE" id="PS51471"/>
    </source>
</evidence>
<dbReference type="Pfam" id="PF14226">
    <property type="entry name" value="DIOX_N"/>
    <property type="match status" value="1"/>
</dbReference>
<keyword evidence="4" id="KW-0847">Vitamin C</keyword>
<dbReference type="AlphaFoldDB" id="A0AAQ3X6L2"/>
<name>A0AAQ3X6L2_PASNO</name>
<reference evidence="10 11" key="1">
    <citation type="submission" date="2024-02" db="EMBL/GenBank/DDBJ databases">
        <title>High-quality chromosome-scale genome assembly of Pensacola bahiagrass (Paspalum notatum Flugge var. saurae).</title>
        <authorList>
            <person name="Vega J.M."/>
            <person name="Podio M."/>
            <person name="Orjuela J."/>
            <person name="Siena L.A."/>
            <person name="Pessino S.C."/>
            <person name="Combes M.C."/>
            <person name="Mariac C."/>
            <person name="Albertini E."/>
            <person name="Pupilli F."/>
            <person name="Ortiz J.P.A."/>
            <person name="Leblanc O."/>
        </authorList>
    </citation>
    <scope>NUCLEOTIDE SEQUENCE [LARGE SCALE GENOMIC DNA]</scope>
    <source>
        <strain evidence="10">R1</strain>
        <tissue evidence="10">Leaf</tissue>
    </source>
</reference>
<dbReference type="FunFam" id="2.60.120.330:FF:000029">
    <property type="entry name" value="KAR-UP oxidoreductase 1"/>
    <property type="match status" value="1"/>
</dbReference>
<dbReference type="PANTHER" id="PTHR47991">
    <property type="entry name" value="OXOGLUTARATE/IRON-DEPENDENT DIOXYGENASE"/>
    <property type="match status" value="1"/>
</dbReference>
<feature type="non-terminal residue" evidence="10">
    <location>
        <position position="1"/>
    </location>
</feature>
<dbReference type="GO" id="GO:0031418">
    <property type="term" value="F:L-ascorbic acid binding"/>
    <property type="evidence" value="ECO:0007669"/>
    <property type="project" value="UniProtKB-KW"/>
</dbReference>
<dbReference type="InterPro" id="IPR044861">
    <property type="entry name" value="IPNS-like_FE2OG_OXY"/>
</dbReference>
<dbReference type="SUPFAM" id="SSF51197">
    <property type="entry name" value="Clavaminate synthase-like"/>
    <property type="match status" value="1"/>
</dbReference>